<dbReference type="InterPro" id="IPR010920">
    <property type="entry name" value="LSM_dom_sf"/>
</dbReference>
<organism evidence="10">
    <name type="scientific">bioreactor metagenome</name>
    <dbReference type="NCBI Taxonomy" id="1076179"/>
    <lineage>
        <taxon>unclassified sequences</taxon>
        <taxon>metagenomes</taxon>
        <taxon>ecological metagenomes</taxon>
    </lineage>
</organism>
<dbReference type="InterPro" id="IPR045275">
    <property type="entry name" value="MscS_archaea/bacteria_type"/>
</dbReference>
<reference evidence="10" key="1">
    <citation type="submission" date="2019-08" db="EMBL/GenBank/DDBJ databases">
        <authorList>
            <person name="Kucharzyk K."/>
            <person name="Murdoch R.W."/>
            <person name="Higgins S."/>
            <person name="Loffler F."/>
        </authorList>
    </citation>
    <scope>NUCLEOTIDE SEQUENCE</scope>
</reference>
<dbReference type="Pfam" id="PF00924">
    <property type="entry name" value="MS_channel_2nd"/>
    <property type="match status" value="1"/>
</dbReference>
<comment type="subcellular location">
    <subcellularLocation>
        <location evidence="1">Cell membrane</location>
        <topology evidence="1">Multi-pass membrane protein</topology>
    </subcellularLocation>
</comment>
<proteinExistence type="inferred from homology"/>
<dbReference type="GO" id="GO:0005886">
    <property type="term" value="C:plasma membrane"/>
    <property type="evidence" value="ECO:0007669"/>
    <property type="project" value="UniProtKB-SubCell"/>
</dbReference>
<dbReference type="PANTHER" id="PTHR30221:SF1">
    <property type="entry name" value="SMALL-CONDUCTANCE MECHANOSENSITIVE CHANNEL"/>
    <property type="match status" value="1"/>
</dbReference>
<evidence type="ECO:0000259" key="9">
    <source>
        <dbReference type="Pfam" id="PF21082"/>
    </source>
</evidence>
<dbReference type="SUPFAM" id="SSF50182">
    <property type="entry name" value="Sm-like ribonucleoproteins"/>
    <property type="match status" value="1"/>
</dbReference>
<protein>
    <recommendedName>
        <fullName evidence="11">Small-conductance mechanosensitive channel</fullName>
    </recommendedName>
</protein>
<comment type="caution">
    <text evidence="10">The sequence shown here is derived from an EMBL/GenBank/DDBJ whole genome shotgun (WGS) entry which is preliminary data.</text>
</comment>
<evidence type="ECO:0008006" key="11">
    <source>
        <dbReference type="Google" id="ProtNLM"/>
    </source>
</evidence>
<dbReference type="InterPro" id="IPR023408">
    <property type="entry name" value="MscS_beta-dom_sf"/>
</dbReference>
<dbReference type="InterPro" id="IPR011066">
    <property type="entry name" value="MscS_channel_C_sf"/>
</dbReference>
<dbReference type="Pfam" id="PF21082">
    <property type="entry name" value="MS_channel_3rd"/>
    <property type="match status" value="1"/>
</dbReference>
<evidence type="ECO:0000256" key="7">
    <source>
        <dbReference type="SAM" id="Phobius"/>
    </source>
</evidence>
<dbReference type="EMBL" id="VSSQ01007357">
    <property type="protein sequence ID" value="MPM35671.1"/>
    <property type="molecule type" value="Genomic_DNA"/>
</dbReference>
<dbReference type="InterPro" id="IPR006685">
    <property type="entry name" value="MscS_channel_2nd"/>
</dbReference>
<evidence type="ECO:0000256" key="6">
    <source>
        <dbReference type="ARBA" id="ARBA00023136"/>
    </source>
</evidence>
<dbReference type="SUPFAM" id="SSF82689">
    <property type="entry name" value="Mechanosensitive channel protein MscS (YggB), C-terminal domain"/>
    <property type="match status" value="1"/>
</dbReference>
<feature type="domain" description="Mechanosensitive ion channel MscS" evidence="8">
    <location>
        <begin position="112"/>
        <end position="179"/>
    </location>
</feature>
<feature type="transmembrane region" description="Helical" evidence="7">
    <location>
        <begin position="63"/>
        <end position="82"/>
    </location>
</feature>
<feature type="transmembrane region" description="Helical" evidence="7">
    <location>
        <begin position="22"/>
        <end position="42"/>
    </location>
</feature>
<dbReference type="Gene3D" id="2.30.30.60">
    <property type="match status" value="1"/>
</dbReference>
<dbReference type="GO" id="GO:0008381">
    <property type="term" value="F:mechanosensitive monoatomic ion channel activity"/>
    <property type="evidence" value="ECO:0007669"/>
    <property type="project" value="InterPro"/>
</dbReference>
<sequence>MKESEILETYKAVLTFFEDNPYMRTLLLVLIYGLATAVAVRITNALFRRLIAKSAKKITQLTFMKHAVVTIVILIGAFNMAYQVQSLRSLLVSLLATSSVIAVAVAFASQEAVANIVSGIFLTIFAPFTIGDRIRLPEKGVTGFVEDINLRHTVIRTIEHSRIVLPNSVVNSAVLENYNLKSGPVCTYMDIGISYESSIDKAGAIIADEVVRHPKYMDGRSKEERADGTPAVTPVVTALGDFSVTLTVGVWAESPGAAYTICGDLRKSIKERFEREGIVIPYPHTVVTIEKEA</sequence>
<keyword evidence="5 7" id="KW-1133">Transmembrane helix</keyword>
<feature type="domain" description="Mechanosensitive ion channel MscS C-terminal" evidence="9">
    <location>
        <begin position="189"/>
        <end position="280"/>
    </location>
</feature>
<evidence type="ECO:0000256" key="3">
    <source>
        <dbReference type="ARBA" id="ARBA00022475"/>
    </source>
</evidence>
<keyword evidence="3" id="KW-1003">Cell membrane</keyword>
<dbReference type="Gene3D" id="3.30.70.100">
    <property type="match status" value="1"/>
</dbReference>
<dbReference type="Gene3D" id="1.10.287.1260">
    <property type="match status" value="1"/>
</dbReference>
<dbReference type="PANTHER" id="PTHR30221">
    <property type="entry name" value="SMALL-CONDUCTANCE MECHANOSENSITIVE CHANNEL"/>
    <property type="match status" value="1"/>
</dbReference>
<name>A0A644Z6P2_9ZZZZ</name>
<feature type="transmembrane region" description="Helical" evidence="7">
    <location>
        <begin position="88"/>
        <end position="107"/>
    </location>
</feature>
<evidence type="ECO:0000259" key="8">
    <source>
        <dbReference type="Pfam" id="PF00924"/>
    </source>
</evidence>
<evidence type="ECO:0000256" key="1">
    <source>
        <dbReference type="ARBA" id="ARBA00004651"/>
    </source>
</evidence>
<feature type="transmembrane region" description="Helical" evidence="7">
    <location>
        <begin position="112"/>
        <end position="130"/>
    </location>
</feature>
<keyword evidence="6 7" id="KW-0472">Membrane</keyword>
<evidence type="ECO:0000313" key="10">
    <source>
        <dbReference type="EMBL" id="MPM35671.1"/>
    </source>
</evidence>
<gene>
    <name evidence="10" type="ORF">SDC9_82264</name>
</gene>
<keyword evidence="4 7" id="KW-0812">Transmembrane</keyword>
<dbReference type="AlphaFoldDB" id="A0A644Z6P2"/>
<comment type="similarity">
    <text evidence="2">Belongs to the MscS (TC 1.A.23) family.</text>
</comment>
<accession>A0A644Z6P2</accession>
<evidence type="ECO:0000256" key="2">
    <source>
        <dbReference type="ARBA" id="ARBA00008017"/>
    </source>
</evidence>
<evidence type="ECO:0000256" key="5">
    <source>
        <dbReference type="ARBA" id="ARBA00022989"/>
    </source>
</evidence>
<dbReference type="InterPro" id="IPR049278">
    <property type="entry name" value="MS_channel_C"/>
</dbReference>
<evidence type="ECO:0000256" key="4">
    <source>
        <dbReference type="ARBA" id="ARBA00022692"/>
    </source>
</evidence>